<dbReference type="InterPro" id="IPR002259">
    <property type="entry name" value="Eqnu_transpt"/>
</dbReference>
<dbReference type="AlphaFoldDB" id="A0A8J8T2M3"/>
<dbReference type="GO" id="GO:0005337">
    <property type="term" value="F:nucleoside transmembrane transporter activity"/>
    <property type="evidence" value="ECO:0007669"/>
    <property type="project" value="InterPro"/>
</dbReference>
<dbReference type="Proteomes" id="UP000785679">
    <property type="component" value="Unassembled WGS sequence"/>
</dbReference>
<comment type="similarity">
    <text evidence="2">Belongs to the SLC29A/ENT transporter (TC 2.A.57) family.</text>
</comment>
<dbReference type="PANTHER" id="PTHR10332:SF10">
    <property type="entry name" value="EQUILIBRATIVE NUCLEOSIDE TRANSPORTER 4"/>
    <property type="match status" value="1"/>
</dbReference>
<feature type="transmembrane region" description="Helical" evidence="7">
    <location>
        <begin position="16"/>
        <end position="35"/>
    </location>
</feature>
<evidence type="ECO:0000256" key="5">
    <source>
        <dbReference type="ARBA" id="ARBA00022989"/>
    </source>
</evidence>
<proteinExistence type="inferred from homology"/>
<organism evidence="8 9">
    <name type="scientific">Halteria grandinella</name>
    <dbReference type="NCBI Taxonomy" id="5974"/>
    <lineage>
        <taxon>Eukaryota</taxon>
        <taxon>Sar</taxon>
        <taxon>Alveolata</taxon>
        <taxon>Ciliophora</taxon>
        <taxon>Intramacronucleata</taxon>
        <taxon>Spirotrichea</taxon>
        <taxon>Stichotrichia</taxon>
        <taxon>Sporadotrichida</taxon>
        <taxon>Halteriidae</taxon>
        <taxon>Halteria</taxon>
    </lineage>
</organism>
<dbReference type="GO" id="GO:0005886">
    <property type="term" value="C:plasma membrane"/>
    <property type="evidence" value="ECO:0007669"/>
    <property type="project" value="TreeGrafter"/>
</dbReference>
<feature type="transmembrane region" description="Helical" evidence="7">
    <location>
        <begin position="111"/>
        <end position="135"/>
    </location>
</feature>
<keyword evidence="5 7" id="KW-1133">Transmembrane helix</keyword>
<evidence type="ECO:0000256" key="1">
    <source>
        <dbReference type="ARBA" id="ARBA00004141"/>
    </source>
</evidence>
<feature type="transmembrane region" description="Helical" evidence="7">
    <location>
        <begin position="55"/>
        <end position="74"/>
    </location>
</feature>
<feature type="transmembrane region" description="Helical" evidence="7">
    <location>
        <begin position="147"/>
        <end position="169"/>
    </location>
</feature>
<evidence type="ECO:0000313" key="9">
    <source>
        <dbReference type="Proteomes" id="UP000785679"/>
    </source>
</evidence>
<keyword evidence="3" id="KW-0813">Transport</keyword>
<evidence type="ECO:0008006" key="10">
    <source>
        <dbReference type="Google" id="ProtNLM"/>
    </source>
</evidence>
<feature type="transmembrane region" description="Helical" evidence="7">
    <location>
        <begin position="280"/>
        <end position="301"/>
    </location>
</feature>
<dbReference type="EMBL" id="RRYP01008731">
    <property type="protein sequence ID" value="TNV79580.1"/>
    <property type="molecule type" value="Genomic_DNA"/>
</dbReference>
<keyword evidence="6 7" id="KW-0472">Membrane</keyword>
<protein>
    <recommendedName>
        <fullName evidence="10">Equilibrative nucleoside transporter</fullName>
    </recommendedName>
</protein>
<feature type="transmembrane region" description="Helical" evidence="7">
    <location>
        <begin position="419"/>
        <end position="441"/>
    </location>
</feature>
<dbReference type="PANTHER" id="PTHR10332">
    <property type="entry name" value="EQUILIBRATIVE NUCLEOSIDE TRANSPORTER"/>
    <property type="match status" value="1"/>
</dbReference>
<feature type="transmembrane region" description="Helical" evidence="7">
    <location>
        <begin position="352"/>
        <end position="370"/>
    </location>
</feature>
<gene>
    <name evidence="8" type="ORF">FGO68_gene3430</name>
</gene>
<dbReference type="OrthoDB" id="411344at2759"/>
<name>A0A8J8T2M3_HALGN</name>
<keyword evidence="4 7" id="KW-0812">Transmembrane</keyword>
<reference evidence="8" key="1">
    <citation type="submission" date="2019-06" db="EMBL/GenBank/DDBJ databases">
        <authorList>
            <person name="Zheng W."/>
        </authorList>
    </citation>
    <scope>NUCLEOTIDE SEQUENCE</scope>
    <source>
        <strain evidence="8">QDHG01</strain>
    </source>
</reference>
<sequence>MQNKIEKQPIPEDKGGVAYILMVLFGIAALLPWNAILTSLDFFEKKMPTYQPSSVFGFAVNGLLVFTSVANMIYGHKFSYVLRISGGYLGIASLMVILPLATNALEAGNAFAVDISILTIFGVFGGIVQSSTFALGGMLPGKYMGAIMLGNGLSGISLNICRAITLAAIPDDYYMGALIYFILASLILIFCAFAHWKFQQLEFVKYYIKLANDEKNKTQRRISGVHGSALISEDAEINKSGNYLPTTDRGSQLLQVKEVKEISPLRAFFSMMFTAFKLSYTFLLSIVCVFFVTFVIFPAVICDTNIYFLHFIQNTDLRIGWTMLMFIFAFNLFDTIGRWLAGQSFGGLPDKVVLVMTYSRFIFIATTFLVDQNVGPAWLTGSDWFKLVNMALFAFTNGYCSTQCAIKAPSRALEDSKEVVGIFIGISITSGIVMGSLLALFTKGLVHGNPK</sequence>
<feature type="transmembrane region" description="Helical" evidence="7">
    <location>
        <begin position="321"/>
        <end position="340"/>
    </location>
</feature>
<feature type="transmembrane region" description="Helical" evidence="7">
    <location>
        <begin position="86"/>
        <end position="105"/>
    </location>
</feature>
<evidence type="ECO:0000256" key="4">
    <source>
        <dbReference type="ARBA" id="ARBA00022692"/>
    </source>
</evidence>
<evidence type="ECO:0000313" key="8">
    <source>
        <dbReference type="EMBL" id="TNV79580.1"/>
    </source>
</evidence>
<feature type="transmembrane region" description="Helical" evidence="7">
    <location>
        <begin position="175"/>
        <end position="196"/>
    </location>
</feature>
<comment type="caution">
    <text evidence="8">The sequence shown here is derived from an EMBL/GenBank/DDBJ whole genome shotgun (WGS) entry which is preliminary data.</text>
</comment>
<keyword evidence="9" id="KW-1185">Reference proteome</keyword>
<evidence type="ECO:0000256" key="3">
    <source>
        <dbReference type="ARBA" id="ARBA00022448"/>
    </source>
</evidence>
<dbReference type="Pfam" id="PF01733">
    <property type="entry name" value="Nucleoside_tran"/>
    <property type="match status" value="1"/>
</dbReference>
<comment type="subcellular location">
    <subcellularLocation>
        <location evidence="1">Membrane</location>
        <topology evidence="1">Multi-pass membrane protein</topology>
    </subcellularLocation>
</comment>
<dbReference type="PRINTS" id="PR01130">
    <property type="entry name" value="DERENTRNSPRT"/>
</dbReference>
<evidence type="ECO:0000256" key="2">
    <source>
        <dbReference type="ARBA" id="ARBA00007965"/>
    </source>
</evidence>
<accession>A0A8J8T2M3</accession>
<evidence type="ECO:0000256" key="7">
    <source>
        <dbReference type="SAM" id="Phobius"/>
    </source>
</evidence>
<evidence type="ECO:0000256" key="6">
    <source>
        <dbReference type="ARBA" id="ARBA00023136"/>
    </source>
</evidence>